<keyword evidence="2" id="KW-1185">Reference proteome</keyword>
<gene>
    <name evidence="1" type="ORF">BOVATA_020730</name>
</gene>
<dbReference type="OrthoDB" id="343702at2759"/>
<sequence>MANTLFRGELFLTASELESFLQRLKELWDATSKDDATVDVPWQLAPIDAAIARGHNHLLTEAVDMNAPLPPKRERSNNIQSRKNVTRRTLATDVPGHSTIDDDIDSLFKEIMDEGFDEMEEPFESHKSTFPQQEETVDYEDTSPIFPLLHPDDTVLTSMPTWLQKLHQVIAALCHTKSGSLFATPVDVAAEGTREKAEDESSPAPPVKGVTLQIVLEKVLQNAYASSTEAFAEIYTMLLTMFKVQVPGTIPWMSTHDACCKLEKLRRDSSLIDSEKAHVSFGGKHLPAATPVTLPRQLPASLDFVAEMQPVSGQEKAQFRDTLMALPADSHLELFIAFEHLAVWKNLGNGEIELDDEATNSNVFRYVRFLIGTSLQGDDALGTATVRQS</sequence>
<evidence type="ECO:0000313" key="1">
    <source>
        <dbReference type="EMBL" id="GBE60580.1"/>
    </source>
</evidence>
<dbReference type="VEuPathDB" id="PiroplasmaDB:BOVATA_020730"/>
<evidence type="ECO:0000313" key="2">
    <source>
        <dbReference type="Proteomes" id="UP000236319"/>
    </source>
</evidence>
<dbReference type="Proteomes" id="UP000236319">
    <property type="component" value="Unassembled WGS sequence"/>
</dbReference>
<dbReference type="GeneID" id="39874350"/>
<name>A0A2H6KC53_9APIC</name>
<dbReference type="EMBL" id="BDSA01000002">
    <property type="protein sequence ID" value="GBE60580.1"/>
    <property type="molecule type" value="Genomic_DNA"/>
</dbReference>
<accession>A0A2H6KC53</accession>
<dbReference type="AlphaFoldDB" id="A0A2H6KC53"/>
<dbReference type="RefSeq" id="XP_028866823.1">
    <property type="nucleotide sequence ID" value="XM_029010990.1"/>
</dbReference>
<organism evidence="1 2">
    <name type="scientific">Babesia ovata</name>
    <dbReference type="NCBI Taxonomy" id="189622"/>
    <lineage>
        <taxon>Eukaryota</taxon>
        <taxon>Sar</taxon>
        <taxon>Alveolata</taxon>
        <taxon>Apicomplexa</taxon>
        <taxon>Aconoidasida</taxon>
        <taxon>Piroplasmida</taxon>
        <taxon>Babesiidae</taxon>
        <taxon>Babesia</taxon>
    </lineage>
</organism>
<reference evidence="1 2" key="1">
    <citation type="journal article" date="2017" name="BMC Genomics">
        <title>Whole-genome assembly of Babesia ovata and comparative genomics between closely related pathogens.</title>
        <authorList>
            <person name="Yamagishi J."/>
            <person name="Asada M."/>
            <person name="Hakimi H."/>
            <person name="Tanaka T.Q."/>
            <person name="Sugimoto C."/>
            <person name="Kawazu S."/>
        </authorList>
    </citation>
    <scope>NUCLEOTIDE SEQUENCE [LARGE SCALE GENOMIC DNA]</scope>
    <source>
        <strain evidence="1 2">Miyake</strain>
    </source>
</reference>
<proteinExistence type="predicted"/>
<comment type="caution">
    <text evidence="1">The sequence shown here is derived from an EMBL/GenBank/DDBJ whole genome shotgun (WGS) entry which is preliminary data.</text>
</comment>
<protein>
    <submittedName>
        <fullName evidence="1">Uncharacterized protein</fullName>
    </submittedName>
</protein>